<protein>
    <submittedName>
        <fullName evidence="1">Uncharacterized protein</fullName>
    </submittedName>
</protein>
<evidence type="ECO:0000313" key="2">
    <source>
        <dbReference type="Proteomes" id="UP000830768"/>
    </source>
</evidence>
<dbReference type="EMBL" id="CP090031">
    <property type="protein sequence ID" value="UPK90909.1"/>
    <property type="molecule type" value="Genomic_DNA"/>
</dbReference>
<gene>
    <name evidence="1" type="ORF">LCI18_001844</name>
</gene>
<name>A0ACD3YPQ7_FUSSC</name>
<accession>A0ACD3YPQ7</accession>
<organism evidence="1 2">
    <name type="scientific">Fusarium solani subsp. cucurbitae</name>
    <name type="common">Neocosmosporum cucurbitae</name>
    <dbReference type="NCBI Taxonomy" id="2747967"/>
    <lineage>
        <taxon>Eukaryota</taxon>
        <taxon>Fungi</taxon>
        <taxon>Dikarya</taxon>
        <taxon>Ascomycota</taxon>
        <taxon>Pezizomycotina</taxon>
        <taxon>Sordariomycetes</taxon>
        <taxon>Hypocreomycetidae</taxon>
        <taxon>Hypocreales</taxon>
        <taxon>Nectriaceae</taxon>
        <taxon>Fusarium</taxon>
        <taxon>Fusarium solani species complex</taxon>
    </lineage>
</organism>
<reference evidence="1" key="1">
    <citation type="submission" date="2021-11" db="EMBL/GenBank/DDBJ databases">
        <title>Fusarium solani-melongenae Genome sequencing and assembly.</title>
        <authorList>
            <person name="Xie S."/>
            <person name="Huang L."/>
            <person name="Zhang X."/>
        </authorList>
    </citation>
    <scope>NUCLEOTIDE SEQUENCE</scope>
    <source>
        <strain evidence="1">CRI 24-3</strain>
    </source>
</reference>
<evidence type="ECO:0000313" key="1">
    <source>
        <dbReference type="EMBL" id="UPK90909.1"/>
    </source>
</evidence>
<dbReference type="Proteomes" id="UP000830768">
    <property type="component" value="Chromosome 2"/>
</dbReference>
<proteinExistence type="predicted"/>
<keyword evidence="2" id="KW-1185">Reference proteome</keyword>
<sequence length="665" mass="73001">MIESSSPFIASSIPLLHNAVKSLIFRCAEILMALFIWKLFSLFAARSHQFTAYLMFAEDYIQRWLFLSSRGLSRATLVVLGFSILNVAASLYGTLLWALDSPGYVFRQSDITAVEYQGLRNKNPPYIVQLHLDPDNLEETEATLSQTIGSELFQPGLNYTLTGDVRRGTPQITAPTRQDKVGARIWLDDTGFSVSPDSYAMYPDSGTINGEAFPLCTYFGGGSAAWNCTFNSTFSQSIIDTIVGQPEVHWDDASDLKADSRYIKPNRVDNIWASYGAGGGSAVMMQVFTVTKGTRRHTFAESVLRVTMLTSPGIPFAVKDVDNLVRRTWSTNETERKDPLIDKIVGGMMRAQDEDLSFQFGANSAVNSNLTVLQSSWGYFTAVSGGNDIFSLVSITSTNITLIRSETIDRAPSPLEKCDQGSFQNEAFGGRVTQTDCAASVGDNESHKFFGQVDTAAVLIVYGLGNGRSNVSSESLNDDVLSWTENMSATLESLLVARAYMVSINPALVTISVQKLMVAMSGLQLLLSILAAVLAGVAWLALSILADAYWSNTFLASVMHTTLERSGKRSGYMHNPQNVELLLGRDGDFIAVAGRAVVLQERPLDGFLAQQQWAGNQPVAYYSQIPNYGDTNFPLEQRGLNQPVAYYSQMPSYADTNLPLEQRKE</sequence>